<feature type="transmembrane region" description="Helical" evidence="8">
    <location>
        <begin position="312"/>
        <end position="331"/>
    </location>
</feature>
<accession>A0A816V9K7</accession>
<dbReference type="CDD" id="cd17320">
    <property type="entry name" value="MFS_MdfA_MDR_like"/>
    <property type="match status" value="1"/>
</dbReference>
<keyword evidence="6 8" id="KW-1133">Transmembrane helix</keyword>
<feature type="transmembrane region" description="Helical" evidence="8">
    <location>
        <begin position="247"/>
        <end position="265"/>
    </location>
</feature>
<comment type="similarity">
    <text evidence="2">Belongs to the major facilitator superfamily. Bcr/CmlA family.</text>
</comment>
<feature type="transmembrane region" description="Helical" evidence="8">
    <location>
        <begin position="72"/>
        <end position="92"/>
    </location>
</feature>
<evidence type="ECO:0000256" key="2">
    <source>
        <dbReference type="ARBA" id="ARBA00006236"/>
    </source>
</evidence>
<dbReference type="InterPro" id="IPR020846">
    <property type="entry name" value="MFS_dom"/>
</dbReference>
<feature type="transmembrane region" description="Helical" evidence="8">
    <location>
        <begin position="343"/>
        <end position="362"/>
    </location>
</feature>
<dbReference type="NCBIfam" id="TIGR00710">
    <property type="entry name" value="efflux_Bcr_CflA"/>
    <property type="match status" value="1"/>
</dbReference>
<comment type="subcellular location">
    <subcellularLocation>
        <location evidence="1">Cell membrane</location>
        <topology evidence="1">Multi-pass membrane protein</topology>
    </subcellularLocation>
</comment>
<feature type="transmembrane region" description="Helical" evidence="8">
    <location>
        <begin position="277"/>
        <end position="300"/>
    </location>
</feature>
<keyword evidence="7 8" id="KW-0472">Membrane</keyword>
<feature type="transmembrane region" description="Helical" evidence="8">
    <location>
        <begin position="98"/>
        <end position="119"/>
    </location>
</feature>
<evidence type="ECO:0000256" key="3">
    <source>
        <dbReference type="ARBA" id="ARBA00022448"/>
    </source>
</evidence>
<evidence type="ECO:0000313" key="11">
    <source>
        <dbReference type="EMBL" id="CAF2119980.1"/>
    </source>
</evidence>
<keyword evidence="5 8" id="KW-0812">Transmembrane</keyword>
<dbReference type="GO" id="GO:0042910">
    <property type="term" value="F:xenobiotic transmembrane transporter activity"/>
    <property type="evidence" value="ECO:0007669"/>
    <property type="project" value="InterPro"/>
</dbReference>
<dbReference type="GO" id="GO:0005886">
    <property type="term" value="C:plasma membrane"/>
    <property type="evidence" value="ECO:0007669"/>
    <property type="project" value="UniProtKB-SubCell"/>
</dbReference>
<gene>
    <name evidence="12" type="ORF">UXM345_LOCUS4922</name>
    <name evidence="11" type="ORF">XDN619_LOCUS22495</name>
</gene>
<evidence type="ECO:0000256" key="4">
    <source>
        <dbReference type="ARBA" id="ARBA00022475"/>
    </source>
</evidence>
<evidence type="ECO:0000256" key="8">
    <source>
        <dbReference type="SAM" id="Phobius"/>
    </source>
</evidence>
<dbReference type="EMBL" id="CAJOBF010000351">
    <property type="protein sequence ID" value="CAF3802988.1"/>
    <property type="molecule type" value="Genomic_DNA"/>
</dbReference>
<feature type="transmembrane region" description="Helical" evidence="8">
    <location>
        <begin position="368"/>
        <end position="390"/>
    </location>
</feature>
<dbReference type="Proteomes" id="UP000663842">
    <property type="component" value="Unassembled WGS sequence"/>
</dbReference>
<feature type="transmembrane region" description="Helical" evidence="8">
    <location>
        <begin position="159"/>
        <end position="181"/>
    </location>
</feature>
<feature type="transmembrane region" description="Helical" evidence="8">
    <location>
        <begin position="42"/>
        <end position="60"/>
    </location>
</feature>
<dbReference type="Gene3D" id="1.20.1720.10">
    <property type="entry name" value="Multidrug resistance protein D"/>
    <property type="match status" value="1"/>
</dbReference>
<evidence type="ECO:0000256" key="6">
    <source>
        <dbReference type="ARBA" id="ARBA00022989"/>
    </source>
</evidence>
<dbReference type="InterPro" id="IPR004812">
    <property type="entry name" value="Efflux_drug-R_Bcr/CmlA"/>
</dbReference>
<feature type="chain" id="PRO_5035610599" description="Major facilitator superfamily (MFS) profile domain-containing protein" evidence="9">
    <location>
        <begin position="19"/>
        <end position="409"/>
    </location>
</feature>
<feature type="domain" description="Major facilitator superfamily (MFS) profile" evidence="10">
    <location>
        <begin position="7"/>
        <end position="394"/>
    </location>
</feature>
<keyword evidence="9" id="KW-0732">Signal</keyword>
<dbReference type="Proteomes" id="UP000663887">
    <property type="component" value="Unassembled WGS sequence"/>
</dbReference>
<evidence type="ECO:0000256" key="9">
    <source>
        <dbReference type="SAM" id="SignalP"/>
    </source>
</evidence>
<dbReference type="GO" id="GO:1990961">
    <property type="term" value="P:xenobiotic detoxification by transmembrane export across the plasma membrane"/>
    <property type="evidence" value="ECO:0007669"/>
    <property type="project" value="InterPro"/>
</dbReference>
<sequence>MSPKILIFLVIVLSGCLAGTSSEIYIPSLPAIADDLKITIDEAQYTIAIFMLGLSISQLIYGPISDVIGRRLPLIIGILIMIFSSFICFYTTNITTLLLGRFIQKLGAGAGASLWRAIFRDSFNGAELTKYGGYLSIIMPFIVPTSVIIGGYLQTYFGWRVSFLCLILYSLLTWLIVLFIFKETSTHHHKDRLSRKFFIETFGQLLSSRIFIGYTMCTFLSYGAFLAWFTISPVLLIKVVGISPIDFGWIISIGGGGTMILAGLFNGTMVAKLGSHFMLRIGWTLMLLAGCLMMMLKFIYGINALVVVAPMIIFYFGSTLIWPSVFACAFAPFGKIAGYVASLYSFMQLGGGAVISALASYLPDNNQIPLASILIGCSTLSLGIFEFMVLSKKNLQNDETTITTLERKR</sequence>
<feature type="transmembrane region" description="Helical" evidence="8">
    <location>
        <begin position="202"/>
        <end position="227"/>
    </location>
</feature>
<dbReference type="PROSITE" id="PS51257">
    <property type="entry name" value="PROKAR_LIPOPROTEIN"/>
    <property type="match status" value="1"/>
</dbReference>
<evidence type="ECO:0000256" key="5">
    <source>
        <dbReference type="ARBA" id="ARBA00022692"/>
    </source>
</evidence>
<evidence type="ECO:0000256" key="7">
    <source>
        <dbReference type="ARBA" id="ARBA00023136"/>
    </source>
</evidence>
<evidence type="ECO:0000313" key="12">
    <source>
        <dbReference type="EMBL" id="CAF3802988.1"/>
    </source>
</evidence>
<reference evidence="11" key="1">
    <citation type="submission" date="2021-02" db="EMBL/GenBank/DDBJ databases">
        <authorList>
            <person name="Nowell W R."/>
        </authorList>
    </citation>
    <scope>NUCLEOTIDE SEQUENCE</scope>
</reference>
<proteinExistence type="inferred from homology"/>
<dbReference type="EMBL" id="CAJNRG010010184">
    <property type="protein sequence ID" value="CAF2119980.1"/>
    <property type="molecule type" value="Genomic_DNA"/>
</dbReference>
<dbReference type="AlphaFoldDB" id="A0A816V9K7"/>
<dbReference type="InterPro" id="IPR036259">
    <property type="entry name" value="MFS_trans_sf"/>
</dbReference>
<evidence type="ECO:0000313" key="13">
    <source>
        <dbReference type="Proteomes" id="UP000663887"/>
    </source>
</evidence>
<evidence type="ECO:0000256" key="1">
    <source>
        <dbReference type="ARBA" id="ARBA00004651"/>
    </source>
</evidence>
<feature type="transmembrane region" description="Helical" evidence="8">
    <location>
        <begin position="131"/>
        <end position="153"/>
    </location>
</feature>
<evidence type="ECO:0000259" key="10">
    <source>
        <dbReference type="PROSITE" id="PS50850"/>
    </source>
</evidence>
<dbReference type="Pfam" id="PF07690">
    <property type="entry name" value="MFS_1"/>
    <property type="match status" value="1"/>
</dbReference>
<keyword evidence="3" id="KW-0813">Transport</keyword>
<keyword evidence="4" id="KW-1003">Cell membrane</keyword>
<feature type="signal peptide" evidence="9">
    <location>
        <begin position="1"/>
        <end position="18"/>
    </location>
</feature>
<comment type="caution">
    <text evidence="11">The sequence shown here is derived from an EMBL/GenBank/DDBJ whole genome shotgun (WGS) entry which is preliminary data.</text>
</comment>
<dbReference type="PANTHER" id="PTHR23502">
    <property type="entry name" value="MAJOR FACILITATOR SUPERFAMILY"/>
    <property type="match status" value="1"/>
</dbReference>
<dbReference type="SUPFAM" id="SSF103473">
    <property type="entry name" value="MFS general substrate transporter"/>
    <property type="match status" value="1"/>
</dbReference>
<dbReference type="PROSITE" id="PS50850">
    <property type="entry name" value="MFS"/>
    <property type="match status" value="1"/>
</dbReference>
<organism evidence="11 13">
    <name type="scientific">Rotaria magnacalcarata</name>
    <dbReference type="NCBI Taxonomy" id="392030"/>
    <lineage>
        <taxon>Eukaryota</taxon>
        <taxon>Metazoa</taxon>
        <taxon>Spiralia</taxon>
        <taxon>Gnathifera</taxon>
        <taxon>Rotifera</taxon>
        <taxon>Eurotatoria</taxon>
        <taxon>Bdelloidea</taxon>
        <taxon>Philodinida</taxon>
        <taxon>Philodinidae</taxon>
        <taxon>Rotaria</taxon>
    </lineage>
</organism>
<dbReference type="PANTHER" id="PTHR23502:SF132">
    <property type="entry name" value="POLYAMINE TRANSPORTER 2-RELATED"/>
    <property type="match status" value="1"/>
</dbReference>
<name>A0A816V9K7_9BILA</name>
<dbReference type="InterPro" id="IPR011701">
    <property type="entry name" value="MFS"/>
</dbReference>
<protein>
    <recommendedName>
        <fullName evidence="10">Major facilitator superfamily (MFS) profile domain-containing protein</fullName>
    </recommendedName>
</protein>
<dbReference type="GO" id="GO:0015385">
    <property type="term" value="F:sodium:proton antiporter activity"/>
    <property type="evidence" value="ECO:0007669"/>
    <property type="project" value="TreeGrafter"/>
</dbReference>